<proteinExistence type="predicted"/>
<organism evidence="1 2">
    <name type="scientific">Quercus suber</name>
    <name type="common">Cork oak</name>
    <dbReference type="NCBI Taxonomy" id="58331"/>
    <lineage>
        <taxon>Eukaryota</taxon>
        <taxon>Viridiplantae</taxon>
        <taxon>Streptophyta</taxon>
        <taxon>Embryophyta</taxon>
        <taxon>Tracheophyta</taxon>
        <taxon>Spermatophyta</taxon>
        <taxon>Magnoliopsida</taxon>
        <taxon>eudicotyledons</taxon>
        <taxon>Gunneridae</taxon>
        <taxon>Pentapetalae</taxon>
        <taxon>rosids</taxon>
        <taxon>fabids</taxon>
        <taxon>Fagales</taxon>
        <taxon>Fagaceae</taxon>
        <taxon>Quercus</taxon>
    </lineage>
</organism>
<keyword evidence="2" id="KW-1185">Reference proteome</keyword>
<dbReference type="AlphaFoldDB" id="A0AAW0LU94"/>
<evidence type="ECO:0000313" key="2">
    <source>
        <dbReference type="Proteomes" id="UP000237347"/>
    </source>
</evidence>
<accession>A0AAW0LU94</accession>
<dbReference type="EMBL" id="PKMF04000047">
    <property type="protein sequence ID" value="KAK7855213.1"/>
    <property type="molecule type" value="Genomic_DNA"/>
</dbReference>
<dbReference type="Proteomes" id="UP000237347">
    <property type="component" value="Unassembled WGS sequence"/>
</dbReference>
<evidence type="ECO:0000313" key="1">
    <source>
        <dbReference type="EMBL" id="KAK7855213.1"/>
    </source>
</evidence>
<reference evidence="1 2" key="1">
    <citation type="journal article" date="2018" name="Sci. Data">
        <title>The draft genome sequence of cork oak.</title>
        <authorList>
            <person name="Ramos A.M."/>
            <person name="Usie A."/>
            <person name="Barbosa P."/>
            <person name="Barros P.M."/>
            <person name="Capote T."/>
            <person name="Chaves I."/>
            <person name="Simoes F."/>
            <person name="Abreu I."/>
            <person name="Carrasquinho I."/>
            <person name="Faro C."/>
            <person name="Guimaraes J.B."/>
            <person name="Mendonca D."/>
            <person name="Nobrega F."/>
            <person name="Rodrigues L."/>
            <person name="Saibo N.J.M."/>
            <person name="Varela M.C."/>
            <person name="Egas C."/>
            <person name="Matos J."/>
            <person name="Miguel C.M."/>
            <person name="Oliveira M.M."/>
            <person name="Ricardo C.P."/>
            <person name="Goncalves S."/>
        </authorList>
    </citation>
    <scope>NUCLEOTIDE SEQUENCE [LARGE SCALE GENOMIC DNA]</scope>
    <source>
        <strain evidence="2">cv. HL8</strain>
    </source>
</reference>
<comment type="caution">
    <text evidence="1">The sequence shown here is derived from an EMBL/GenBank/DDBJ whole genome shotgun (WGS) entry which is preliminary data.</text>
</comment>
<protein>
    <submittedName>
        <fullName evidence="1">Uncharacterized protein</fullName>
    </submittedName>
</protein>
<gene>
    <name evidence="1" type="ORF">CFP56_028743</name>
</gene>
<sequence>MSLQFPAIALVERVVEEEEGCELAFLISCFCSCNGCDFQMSFGTLEIKYNYYPILKLICTFLCDFRKIYFELFENKFYKTWLKL</sequence>
<name>A0AAW0LU94_QUESU</name>